<evidence type="ECO:0000313" key="1">
    <source>
        <dbReference type="EMBL" id="RCW50852.1"/>
    </source>
</evidence>
<reference evidence="1 2" key="1">
    <citation type="submission" date="2018-07" db="EMBL/GenBank/DDBJ databases">
        <title>Genomic Encyclopedia of Type Strains, Phase III (KMG-III): the genomes of soil and plant-associated and newly described type strains.</title>
        <authorList>
            <person name="Whitman W."/>
        </authorList>
    </citation>
    <scope>NUCLEOTIDE SEQUENCE [LARGE SCALE GENOMIC DNA]</scope>
    <source>
        <strain evidence="1 2">CECT 7506</strain>
    </source>
</reference>
<comment type="caution">
    <text evidence="1">The sequence shown here is derived from an EMBL/GenBank/DDBJ whole genome shotgun (WGS) entry which is preliminary data.</text>
</comment>
<evidence type="ECO:0000313" key="2">
    <source>
        <dbReference type="Proteomes" id="UP000252415"/>
    </source>
</evidence>
<sequence length="88" mass="10185">MTTIQQNPFSDLLENTMQSFLKEKIETLLKEEIKNYLGVEHPEEANSRNGYYCIFQGDPPSPLNLESQSYPLSQWISYNPKNIITQTS</sequence>
<gene>
    <name evidence="1" type="ORF">DFP97_10244</name>
</gene>
<protein>
    <submittedName>
        <fullName evidence="1">Uncharacterized protein</fullName>
    </submittedName>
</protein>
<dbReference type="EMBL" id="QPJD01000002">
    <property type="protein sequence ID" value="RCW50852.1"/>
    <property type="molecule type" value="Genomic_DNA"/>
</dbReference>
<dbReference type="AlphaFoldDB" id="A0A368W677"/>
<dbReference type="Proteomes" id="UP000252415">
    <property type="component" value="Unassembled WGS sequence"/>
</dbReference>
<proteinExistence type="predicted"/>
<keyword evidence="2" id="KW-1185">Reference proteome</keyword>
<organism evidence="1 2">
    <name type="scientific">Paenibacillus prosopidis</name>
    <dbReference type="NCBI Taxonomy" id="630520"/>
    <lineage>
        <taxon>Bacteria</taxon>
        <taxon>Bacillati</taxon>
        <taxon>Bacillota</taxon>
        <taxon>Bacilli</taxon>
        <taxon>Bacillales</taxon>
        <taxon>Paenibacillaceae</taxon>
        <taxon>Paenibacillus</taxon>
    </lineage>
</organism>
<accession>A0A368W677</accession>
<dbReference type="OrthoDB" id="9779930at2"/>
<name>A0A368W677_9BACL</name>